<comment type="subcellular location">
    <subcellularLocation>
        <location evidence="3">Cell membrane</location>
        <topology evidence="3">Lipid-anchor</topology>
        <topology evidence="3">GPI-anchor</topology>
    </subcellularLocation>
    <subcellularLocation>
        <location evidence="2">Secreted</location>
        <location evidence="2">Cell wall</location>
    </subcellularLocation>
</comment>
<keyword evidence="11" id="KW-0378">Hydrolase</keyword>
<evidence type="ECO:0000256" key="3">
    <source>
        <dbReference type="ARBA" id="ARBA00004609"/>
    </source>
</evidence>
<evidence type="ECO:0000256" key="22">
    <source>
        <dbReference type="SAM" id="Phobius"/>
    </source>
</evidence>
<dbReference type="GO" id="GO:0006032">
    <property type="term" value="P:chitin catabolic process"/>
    <property type="evidence" value="ECO:0007669"/>
    <property type="project" value="UniProtKB-KW"/>
</dbReference>
<dbReference type="Gene3D" id="3.20.20.370">
    <property type="entry name" value="Glycoside hydrolase/deacetylase"/>
    <property type="match status" value="1"/>
</dbReference>
<dbReference type="PROSITE" id="PS51677">
    <property type="entry name" value="NODB"/>
    <property type="match status" value="1"/>
</dbReference>
<evidence type="ECO:0000256" key="13">
    <source>
        <dbReference type="ARBA" id="ARBA00023136"/>
    </source>
</evidence>
<dbReference type="PANTHER" id="PTHR10587:SF98">
    <property type="entry name" value="CHITIN DEACETYLASE"/>
    <property type="match status" value="1"/>
</dbReference>
<keyword evidence="8" id="KW-0336">GPI-anchor</keyword>
<dbReference type="SUPFAM" id="SSF88713">
    <property type="entry name" value="Glycoside hydrolase/deacetylase"/>
    <property type="match status" value="1"/>
</dbReference>
<dbReference type="CDD" id="cd10952">
    <property type="entry name" value="CE4_MrCDA_like"/>
    <property type="match status" value="1"/>
</dbReference>
<dbReference type="EC" id="3.5.1.41" evidence="20"/>
<evidence type="ECO:0000256" key="19">
    <source>
        <dbReference type="ARBA" id="ARBA00023326"/>
    </source>
</evidence>
<dbReference type="GO" id="GO:0071555">
    <property type="term" value="P:cell wall organization"/>
    <property type="evidence" value="ECO:0007669"/>
    <property type="project" value="UniProtKB-KW"/>
</dbReference>
<evidence type="ECO:0000256" key="10">
    <source>
        <dbReference type="ARBA" id="ARBA00022729"/>
    </source>
</evidence>
<evidence type="ECO:0000256" key="21">
    <source>
        <dbReference type="ARBA" id="ARBA00048494"/>
    </source>
</evidence>
<evidence type="ECO:0000256" key="16">
    <source>
        <dbReference type="ARBA" id="ARBA00023285"/>
    </source>
</evidence>
<evidence type="ECO:0000256" key="23">
    <source>
        <dbReference type="SAM" id="SignalP"/>
    </source>
</evidence>
<accession>A0A2X0MGE1</accession>
<evidence type="ECO:0000256" key="1">
    <source>
        <dbReference type="ARBA" id="ARBA00001941"/>
    </source>
</evidence>
<keyword evidence="16" id="KW-0170">Cobalt</keyword>
<evidence type="ECO:0000256" key="20">
    <source>
        <dbReference type="ARBA" id="ARBA00024056"/>
    </source>
</evidence>
<feature type="chain" id="PRO_5030060354" description="chitin deacetylase" evidence="23">
    <location>
        <begin position="23"/>
        <end position="491"/>
    </location>
</feature>
<evidence type="ECO:0000256" key="12">
    <source>
        <dbReference type="ARBA" id="ARBA00023024"/>
    </source>
</evidence>
<dbReference type="EMBL" id="FMWP01000013">
    <property type="protein sequence ID" value="SCZ89194.1"/>
    <property type="molecule type" value="Genomic_DNA"/>
</dbReference>
<dbReference type="PROSITE" id="PS51257">
    <property type="entry name" value="PROKAR_LIPOPROTEIN"/>
    <property type="match status" value="1"/>
</dbReference>
<evidence type="ECO:0000256" key="14">
    <source>
        <dbReference type="ARBA" id="ARBA00023180"/>
    </source>
</evidence>
<evidence type="ECO:0000256" key="2">
    <source>
        <dbReference type="ARBA" id="ARBA00004191"/>
    </source>
</evidence>
<keyword evidence="13 22" id="KW-0472">Membrane</keyword>
<comment type="catalytic activity">
    <reaction evidence="21">
        <text>[(1-&gt;4)-N-acetyl-beta-D-glucosaminyl](n) + n H2O = chitosan + n acetate</text>
        <dbReference type="Rhea" id="RHEA:10464"/>
        <dbReference type="Rhea" id="RHEA-COMP:9593"/>
        <dbReference type="Rhea" id="RHEA-COMP:9597"/>
        <dbReference type="ChEBI" id="CHEBI:15377"/>
        <dbReference type="ChEBI" id="CHEBI:17029"/>
        <dbReference type="ChEBI" id="CHEBI:30089"/>
        <dbReference type="ChEBI" id="CHEBI:57704"/>
        <dbReference type="EC" id="3.5.1.41"/>
    </reaction>
    <physiologicalReaction direction="left-to-right" evidence="21">
        <dbReference type="Rhea" id="RHEA:10465"/>
    </physiologicalReaction>
</comment>
<name>A0A2X0MGE1_9BASI</name>
<keyword evidence="9" id="KW-0479">Metal-binding</keyword>
<dbReference type="GO" id="GO:0009272">
    <property type="term" value="P:fungal-type cell wall biogenesis"/>
    <property type="evidence" value="ECO:0007669"/>
    <property type="project" value="UniProtKB-ARBA"/>
</dbReference>
<dbReference type="FunFam" id="3.20.20.370:FF:000004">
    <property type="entry name" value="Related to Chitin deacetylase"/>
    <property type="match status" value="1"/>
</dbReference>
<feature type="domain" description="NodB homology" evidence="24">
    <location>
        <begin position="171"/>
        <end position="363"/>
    </location>
</feature>
<dbReference type="STRING" id="289078.A0A2X0MGE1"/>
<evidence type="ECO:0000256" key="11">
    <source>
        <dbReference type="ARBA" id="ARBA00022801"/>
    </source>
</evidence>
<comment type="similarity">
    <text evidence="4">Belongs to the polysaccharide deacetylase family.</text>
</comment>
<evidence type="ECO:0000256" key="15">
    <source>
        <dbReference type="ARBA" id="ARBA00023277"/>
    </source>
</evidence>
<dbReference type="InterPro" id="IPR011330">
    <property type="entry name" value="Glyco_hydro/deAcase_b/a-brl"/>
</dbReference>
<dbReference type="GO" id="GO:0000272">
    <property type="term" value="P:polysaccharide catabolic process"/>
    <property type="evidence" value="ECO:0007669"/>
    <property type="project" value="UniProtKB-KW"/>
</dbReference>
<keyword evidence="14" id="KW-0325">Glycoprotein</keyword>
<keyword evidence="5" id="KW-1003">Cell membrane</keyword>
<evidence type="ECO:0000256" key="5">
    <source>
        <dbReference type="ARBA" id="ARBA00022475"/>
    </source>
</evidence>
<keyword evidence="12" id="KW-0146">Chitin degradation</keyword>
<evidence type="ECO:0000256" key="9">
    <source>
        <dbReference type="ARBA" id="ARBA00022723"/>
    </source>
</evidence>
<dbReference type="PANTHER" id="PTHR10587">
    <property type="entry name" value="GLYCOSYL TRANSFERASE-RELATED"/>
    <property type="match status" value="1"/>
</dbReference>
<proteinExistence type="inferred from homology"/>
<feature type="signal peptide" evidence="23">
    <location>
        <begin position="1"/>
        <end position="22"/>
    </location>
</feature>
<dbReference type="GO" id="GO:0098552">
    <property type="term" value="C:side of membrane"/>
    <property type="evidence" value="ECO:0007669"/>
    <property type="project" value="UniProtKB-KW"/>
</dbReference>
<keyword evidence="10 23" id="KW-0732">Signal</keyword>
<keyword evidence="22" id="KW-0812">Transmembrane</keyword>
<keyword evidence="6" id="KW-0134">Cell wall</keyword>
<sequence>MRFDTLALTSSAVASMVASASAACADFEILRRNSPSLRARAPTSEQDAANETLTEECKLYNFAPVTTLFNNGGFPTLWETANLSLPDASVIVIHICSKNRNRKATAEDKALFTALSSSIPNIAPRGTRAGDFTGVTYDIAADPACWWTDTLCTQPKIAALKADVTRCPEPETWGFTLDDGPNCSHNAFYDYLYEQKQKATLFYIGSNVVDWPYEAQRGLDDGHEICAHTWSHPYMTALTNEEVFSELYYSMKAIKSVIGVTVRCWRPPYGDVDDRVRYIAQALGLTTVVWSDNTFDYDISTLGTATIEANYNAILTEQSNGTFARQGTIVLTHELNNGTMSESKSFLPKIKSQFKAVVPIAVCYNNSQPYVETDYTYPNFAQFTAGTTSISLATATATSGPVLSIPLSTGQTGSLVVPLSYTIAHAANNAAATTTGSGSSATATGSASGSRTSATSTAKASAAQSLSSNGVGYIMGLLTLGAFVVGALLVW</sequence>
<dbReference type="InterPro" id="IPR050248">
    <property type="entry name" value="Polysacc_deacetylase_ArnD"/>
</dbReference>
<evidence type="ECO:0000313" key="25">
    <source>
        <dbReference type="EMBL" id="SCZ89194.1"/>
    </source>
</evidence>
<protein>
    <recommendedName>
        <fullName evidence="20">chitin deacetylase</fullName>
        <ecNumber evidence="20">3.5.1.41</ecNumber>
    </recommendedName>
</protein>
<organism evidence="25 26">
    <name type="scientific">Microbotryum saponariae</name>
    <dbReference type="NCBI Taxonomy" id="289078"/>
    <lineage>
        <taxon>Eukaryota</taxon>
        <taxon>Fungi</taxon>
        <taxon>Dikarya</taxon>
        <taxon>Basidiomycota</taxon>
        <taxon>Pucciniomycotina</taxon>
        <taxon>Microbotryomycetes</taxon>
        <taxon>Microbotryales</taxon>
        <taxon>Microbotryaceae</taxon>
        <taxon>Microbotryum</taxon>
    </lineage>
</organism>
<keyword evidence="19" id="KW-0624">Polysaccharide degradation</keyword>
<keyword evidence="15" id="KW-0119">Carbohydrate metabolism</keyword>
<feature type="transmembrane region" description="Helical" evidence="22">
    <location>
        <begin position="470"/>
        <end position="490"/>
    </location>
</feature>
<keyword evidence="22" id="KW-1133">Transmembrane helix</keyword>
<evidence type="ECO:0000259" key="24">
    <source>
        <dbReference type="PROSITE" id="PS51677"/>
    </source>
</evidence>
<evidence type="ECO:0000256" key="18">
    <source>
        <dbReference type="ARBA" id="ARBA00023316"/>
    </source>
</evidence>
<evidence type="ECO:0000313" key="26">
    <source>
        <dbReference type="Proteomes" id="UP000249723"/>
    </source>
</evidence>
<dbReference type="GO" id="GO:0004099">
    <property type="term" value="F:chitin deacetylase activity"/>
    <property type="evidence" value="ECO:0007669"/>
    <property type="project" value="UniProtKB-EC"/>
</dbReference>
<dbReference type="GO" id="GO:0005886">
    <property type="term" value="C:plasma membrane"/>
    <property type="evidence" value="ECO:0007669"/>
    <property type="project" value="UniProtKB-SubCell"/>
</dbReference>
<dbReference type="InterPro" id="IPR002509">
    <property type="entry name" value="NODB_dom"/>
</dbReference>
<gene>
    <name evidence="25" type="ORF">BZ3500_MVSOF-1268-A1-R1_CHR1-1G01020</name>
</gene>
<evidence type="ECO:0000256" key="6">
    <source>
        <dbReference type="ARBA" id="ARBA00022512"/>
    </source>
</evidence>
<evidence type="ECO:0000256" key="17">
    <source>
        <dbReference type="ARBA" id="ARBA00023288"/>
    </source>
</evidence>
<keyword evidence="7" id="KW-0964">Secreted</keyword>
<dbReference type="Pfam" id="PF01522">
    <property type="entry name" value="Polysacc_deac_1"/>
    <property type="match status" value="1"/>
</dbReference>
<evidence type="ECO:0000256" key="7">
    <source>
        <dbReference type="ARBA" id="ARBA00022525"/>
    </source>
</evidence>
<dbReference type="GO" id="GO:0046872">
    <property type="term" value="F:metal ion binding"/>
    <property type="evidence" value="ECO:0007669"/>
    <property type="project" value="UniProtKB-KW"/>
</dbReference>
<comment type="cofactor">
    <cofactor evidence="1">
        <name>Co(2+)</name>
        <dbReference type="ChEBI" id="CHEBI:48828"/>
    </cofactor>
</comment>
<reference evidence="26" key="1">
    <citation type="submission" date="2016-10" db="EMBL/GenBank/DDBJ databases">
        <authorList>
            <person name="Jeantristanb JTB J.-T."/>
            <person name="Ricardo R."/>
        </authorList>
    </citation>
    <scope>NUCLEOTIDE SEQUENCE [LARGE SCALE GENOMIC DNA]</scope>
</reference>
<dbReference type="AlphaFoldDB" id="A0A2X0MGE1"/>
<keyword evidence="17" id="KW-0449">Lipoprotein</keyword>
<evidence type="ECO:0000256" key="8">
    <source>
        <dbReference type="ARBA" id="ARBA00022622"/>
    </source>
</evidence>
<dbReference type="Proteomes" id="UP000249723">
    <property type="component" value="Unassembled WGS sequence"/>
</dbReference>
<dbReference type="OrthoDB" id="407355at2759"/>
<keyword evidence="18" id="KW-0961">Cell wall biogenesis/degradation</keyword>
<keyword evidence="26" id="KW-1185">Reference proteome</keyword>
<evidence type="ECO:0000256" key="4">
    <source>
        <dbReference type="ARBA" id="ARBA00010973"/>
    </source>
</evidence>